<dbReference type="AlphaFoldDB" id="A0A812CSD6"/>
<comment type="caution">
    <text evidence="2">The sequence shown here is derived from an EMBL/GenBank/DDBJ whole genome shotgun (WGS) entry which is preliminary data.</text>
</comment>
<evidence type="ECO:0000313" key="2">
    <source>
        <dbReference type="EMBL" id="CAE1280867.1"/>
    </source>
</evidence>
<accession>A0A812CSD6</accession>
<feature type="transmembrane region" description="Helical" evidence="1">
    <location>
        <begin position="5"/>
        <end position="25"/>
    </location>
</feature>
<feature type="transmembrane region" description="Helical" evidence="1">
    <location>
        <begin position="89"/>
        <end position="114"/>
    </location>
</feature>
<name>A0A812CSD6_ACAPH</name>
<keyword evidence="1" id="KW-0812">Transmembrane</keyword>
<keyword evidence="1" id="KW-1133">Transmembrane helix</keyword>
<sequence>MSRIFLPFCIHYSMSLRFFLCISLFSMSKILPLYIFVFTSCVILFLCISYLLMSCDSFHSVSLCLNVLCDSSLCLLYSSLYLLSSMSRVILPSVSLVCISCFFPSVSLVNVRVILPLCNVPCDSSLCISCLQCPVILPSVSLVFNVPCDSSPLYLLSSLSRVILPSVSCLQCRVILPSVYLVFTVPLFFLCISCLQCPVILPSVSLVFNVPCDSSLCISCLQCPVCDSSLCISCLQCPV</sequence>
<feature type="transmembrane region" description="Helical" evidence="1">
    <location>
        <begin position="31"/>
        <end position="51"/>
    </location>
</feature>
<keyword evidence="1" id="KW-0472">Membrane</keyword>
<feature type="transmembrane region" description="Helical" evidence="1">
    <location>
        <begin position="179"/>
        <end position="201"/>
    </location>
</feature>
<protein>
    <submittedName>
        <fullName evidence="2">Uncharacterized protein</fullName>
    </submittedName>
</protein>
<proteinExistence type="predicted"/>
<evidence type="ECO:0000313" key="3">
    <source>
        <dbReference type="Proteomes" id="UP000597762"/>
    </source>
</evidence>
<dbReference type="EMBL" id="CAHIKZ030002090">
    <property type="protein sequence ID" value="CAE1280867.1"/>
    <property type="molecule type" value="Genomic_DNA"/>
</dbReference>
<keyword evidence="3" id="KW-1185">Reference proteome</keyword>
<dbReference type="Proteomes" id="UP000597762">
    <property type="component" value="Unassembled WGS sequence"/>
</dbReference>
<reference evidence="2" key="1">
    <citation type="submission" date="2021-01" db="EMBL/GenBank/DDBJ databases">
        <authorList>
            <person name="Li R."/>
            <person name="Bekaert M."/>
        </authorList>
    </citation>
    <scope>NUCLEOTIDE SEQUENCE</scope>
    <source>
        <strain evidence="2">Farmed</strain>
    </source>
</reference>
<evidence type="ECO:0000256" key="1">
    <source>
        <dbReference type="SAM" id="Phobius"/>
    </source>
</evidence>
<gene>
    <name evidence="2" type="ORF">SPHA_42603</name>
</gene>
<organism evidence="2 3">
    <name type="scientific">Acanthosepion pharaonis</name>
    <name type="common">Pharaoh cuttlefish</name>
    <name type="synonym">Sepia pharaonis</name>
    <dbReference type="NCBI Taxonomy" id="158019"/>
    <lineage>
        <taxon>Eukaryota</taxon>
        <taxon>Metazoa</taxon>
        <taxon>Spiralia</taxon>
        <taxon>Lophotrochozoa</taxon>
        <taxon>Mollusca</taxon>
        <taxon>Cephalopoda</taxon>
        <taxon>Coleoidea</taxon>
        <taxon>Decapodiformes</taxon>
        <taxon>Sepiida</taxon>
        <taxon>Sepiina</taxon>
        <taxon>Sepiidae</taxon>
        <taxon>Acanthosepion</taxon>
    </lineage>
</organism>